<keyword evidence="5" id="KW-1185">Reference proteome</keyword>
<evidence type="ECO:0000256" key="1">
    <source>
        <dbReference type="ARBA" id="ARBA00007613"/>
    </source>
</evidence>
<dbReference type="SUPFAM" id="SSF56954">
    <property type="entry name" value="Outer membrane efflux proteins (OEP)"/>
    <property type="match status" value="1"/>
</dbReference>
<protein>
    <recommendedName>
        <fullName evidence="6">Transporter</fullName>
    </recommendedName>
</protein>
<dbReference type="InterPro" id="IPR010131">
    <property type="entry name" value="MdtP/NodT-like"/>
</dbReference>
<evidence type="ECO:0008006" key="6">
    <source>
        <dbReference type="Google" id="ProtNLM"/>
    </source>
</evidence>
<dbReference type="Pfam" id="PF02321">
    <property type="entry name" value="OEP"/>
    <property type="match status" value="1"/>
</dbReference>
<dbReference type="InterPro" id="IPR003423">
    <property type="entry name" value="OMP_efflux"/>
</dbReference>
<accession>A0A191ZEJ4</accession>
<dbReference type="Gene3D" id="1.20.1600.10">
    <property type="entry name" value="Outer membrane efflux proteins (OEP)"/>
    <property type="match status" value="1"/>
</dbReference>
<reference evidence="4 5" key="1">
    <citation type="submission" date="2016-06" db="EMBL/GenBank/DDBJ databases">
        <title>Insight into the functional genes involving in sulfur oxidation in Pearl River water.</title>
        <authorList>
            <person name="Luo J."/>
            <person name="Tan X."/>
            <person name="Lin W."/>
        </authorList>
    </citation>
    <scope>NUCLEOTIDE SEQUENCE [LARGE SCALE GENOMIC DNA]</scope>
    <source>
        <strain evidence="4 5">LS2</strain>
    </source>
</reference>
<dbReference type="RefSeq" id="WP_066098140.1">
    <property type="nucleotide sequence ID" value="NZ_CP016027.1"/>
</dbReference>
<feature type="compositionally biased region" description="Low complexity" evidence="3">
    <location>
        <begin position="450"/>
        <end position="465"/>
    </location>
</feature>
<evidence type="ECO:0000313" key="4">
    <source>
        <dbReference type="EMBL" id="ANJ66287.1"/>
    </source>
</evidence>
<evidence type="ECO:0000313" key="5">
    <source>
        <dbReference type="Proteomes" id="UP000078596"/>
    </source>
</evidence>
<sequence>MIFLHLSAAHSCLRMARIGVVAGMAIGVALLSGCAQYQPIRVPTQPDYAQRPNSDQVSGKPLTLAEIRQRVVRDNADLKAARLALAVQDADVAQAAAPPDPALNLALDHPLNGAGLINALNQSLSVDLSALVTRGARLDEARANRLRTRLGLSWQVLTTEAMAVNAAIELVSVRQQLALLDADAQAVDARLARSRQALAKGFITQDVVSAEVVRSADLARQRDDLRLQRDTLRQQLNALMGLAPATRWPFSDRFPAFATPSDASVREALSTLSTHRADLLALRAGIQRADAAYRAAILRQFPGLTLGLSRANDTSNVQTAGFSIGLTLPVFGGAQAEVARTRATRARMVAEFQARIDRADADVARVRDKLENLRRRLTQIDARLPILMRTAAHAQTALDAGYFSTGSYLAVRASLTAEQMNRIRTRQAIAQTELSLATLLGQSPSLMGAEPESPSSQSSIQRTQP</sequence>
<evidence type="ECO:0000256" key="3">
    <source>
        <dbReference type="SAM" id="MobiDB-lite"/>
    </source>
</evidence>
<feature type="coiled-coil region" evidence="2">
    <location>
        <begin position="349"/>
        <end position="383"/>
    </location>
</feature>
<name>A0A191ZEJ4_9GAMM</name>
<dbReference type="PANTHER" id="PTHR30203:SF24">
    <property type="entry name" value="BLR4935 PROTEIN"/>
    <property type="match status" value="1"/>
</dbReference>
<feature type="region of interest" description="Disordered" evidence="3">
    <location>
        <begin position="444"/>
        <end position="465"/>
    </location>
</feature>
<dbReference type="EMBL" id="CP016027">
    <property type="protein sequence ID" value="ANJ66287.1"/>
    <property type="molecule type" value="Genomic_DNA"/>
</dbReference>
<dbReference type="OrthoDB" id="9791261at2"/>
<proteinExistence type="inferred from homology"/>
<dbReference type="KEGG" id="haz:A9404_01855"/>
<comment type="similarity">
    <text evidence="1">Belongs to the outer membrane factor (OMF) (TC 1.B.17) family.</text>
</comment>
<dbReference type="AlphaFoldDB" id="A0A191ZEJ4"/>
<feature type="coiled-coil region" evidence="2">
    <location>
        <begin position="215"/>
        <end position="242"/>
    </location>
</feature>
<dbReference type="GO" id="GO:0015562">
    <property type="term" value="F:efflux transmembrane transporter activity"/>
    <property type="evidence" value="ECO:0007669"/>
    <property type="project" value="InterPro"/>
</dbReference>
<dbReference type="PANTHER" id="PTHR30203">
    <property type="entry name" value="OUTER MEMBRANE CATION EFFLUX PROTEIN"/>
    <property type="match status" value="1"/>
</dbReference>
<keyword evidence="2" id="KW-0175">Coiled coil</keyword>
<gene>
    <name evidence="4" type="ORF">A9404_01855</name>
</gene>
<organism evidence="4 5">
    <name type="scientific">Halothiobacillus diazotrophicus</name>
    <dbReference type="NCBI Taxonomy" id="1860122"/>
    <lineage>
        <taxon>Bacteria</taxon>
        <taxon>Pseudomonadati</taxon>
        <taxon>Pseudomonadota</taxon>
        <taxon>Gammaproteobacteria</taxon>
        <taxon>Chromatiales</taxon>
        <taxon>Halothiobacillaceae</taxon>
        <taxon>Halothiobacillus</taxon>
    </lineage>
</organism>
<dbReference type="STRING" id="1860122.A9404_01855"/>
<dbReference type="Proteomes" id="UP000078596">
    <property type="component" value="Chromosome"/>
</dbReference>
<evidence type="ECO:0000256" key="2">
    <source>
        <dbReference type="SAM" id="Coils"/>
    </source>
</evidence>